<sequence>MTKTPRGRYSQELRQQAVTMAVEDGFGVTETARRLSVPMKTLANWVTQYRLDKHEFALKPGVSEQDAELARLKKENALLRMERDILKKAAAYFAKESL</sequence>
<name>A0A212JAV2_9BACT</name>
<proteinExistence type="predicted"/>
<dbReference type="EMBL" id="FLUP01000001">
    <property type="protein sequence ID" value="SBW00529.1"/>
    <property type="molecule type" value="Genomic_DNA"/>
</dbReference>
<evidence type="ECO:0000313" key="6">
    <source>
        <dbReference type="EMBL" id="SBW11439.1"/>
    </source>
</evidence>
<dbReference type="Gene3D" id="1.10.10.60">
    <property type="entry name" value="Homeodomain-like"/>
    <property type="match status" value="1"/>
</dbReference>
<dbReference type="InterPro" id="IPR009057">
    <property type="entry name" value="Homeodomain-like_sf"/>
</dbReference>
<feature type="coiled-coil region" evidence="1">
    <location>
        <begin position="62"/>
        <end position="89"/>
    </location>
</feature>
<evidence type="ECO:0000313" key="4">
    <source>
        <dbReference type="EMBL" id="SBW02982.1"/>
    </source>
</evidence>
<dbReference type="GO" id="GO:0004803">
    <property type="term" value="F:transposase activity"/>
    <property type="evidence" value="ECO:0007669"/>
    <property type="project" value="InterPro"/>
</dbReference>
<keyword evidence="1" id="KW-0175">Coiled coil</keyword>
<dbReference type="EMBL" id="FLUP01000001">
    <property type="protein sequence ID" value="SBV96559.1"/>
    <property type="molecule type" value="Genomic_DNA"/>
</dbReference>
<organism evidence="2">
    <name type="scientific">uncultured Desulfovibrio sp</name>
    <dbReference type="NCBI Taxonomy" id="167968"/>
    <lineage>
        <taxon>Bacteria</taxon>
        <taxon>Pseudomonadati</taxon>
        <taxon>Thermodesulfobacteriota</taxon>
        <taxon>Desulfovibrionia</taxon>
        <taxon>Desulfovibrionales</taxon>
        <taxon>Desulfovibrionaceae</taxon>
        <taxon>Desulfovibrio</taxon>
        <taxon>environmental samples</taxon>
    </lineage>
</organism>
<dbReference type="Pfam" id="PF01527">
    <property type="entry name" value="HTH_Tnp_1"/>
    <property type="match status" value="1"/>
</dbReference>
<evidence type="ECO:0000256" key="1">
    <source>
        <dbReference type="SAM" id="Coils"/>
    </source>
</evidence>
<evidence type="ECO:0000313" key="5">
    <source>
        <dbReference type="EMBL" id="SBW06922.1"/>
    </source>
</evidence>
<gene>
    <name evidence="2" type="ORF">KM92DES2_10807</name>
    <name evidence="3" type="ORF">KM92DES2_11370</name>
    <name evidence="4" type="ORF">KM92DES2_11734</name>
    <name evidence="5" type="ORF">KM92DES2_12259</name>
    <name evidence="6" type="ORF">KM92DES2_20071</name>
</gene>
<dbReference type="AlphaFoldDB" id="A0A212JAV2"/>
<dbReference type="InterPro" id="IPR002514">
    <property type="entry name" value="Transposase_8"/>
</dbReference>
<dbReference type="EMBL" id="FLUP01000001">
    <property type="protein sequence ID" value="SBW06922.1"/>
    <property type="molecule type" value="Genomic_DNA"/>
</dbReference>
<dbReference type="SUPFAM" id="SSF46689">
    <property type="entry name" value="Homeodomain-like"/>
    <property type="match status" value="1"/>
</dbReference>
<dbReference type="GO" id="GO:0006313">
    <property type="term" value="P:DNA transposition"/>
    <property type="evidence" value="ECO:0007669"/>
    <property type="project" value="InterPro"/>
</dbReference>
<reference evidence="2" key="1">
    <citation type="submission" date="2016-04" db="EMBL/GenBank/DDBJ databases">
        <authorList>
            <person name="Evans L.H."/>
            <person name="Alamgir A."/>
            <person name="Owens N."/>
            <person name="Weber N.D."/>
            <person name="Virtaneva K."/>
            <person name="Barbian K."/>
            <person name="Babar A."/>
            <person name="Rosenke K."/>
        </authorList>
    </citation>
    <scope>NUCLEOTIDE SEQUENCE</scope>
    <source>
        <strain evidence="2">92-2</strain>
    </source>
</reference>
<dbReference type="EMBL" id="FLUP01000002">
    <property type="protein sequence ID" value="SBW11439.1"/>
    <property type="molecule type" value="Genomic_DNA"/>
</dbReference>
<dbReference type="PANTHER" id="PTHR33215">
    <property type="entry name" value="PROTEIN DISTAL ANTENNA"/>
    <property type="match status" value="1"/>
</dbReference>
<evidence type="ECO:0008006" key="7">
    <source>
        <dbReference type="Google" id="ProtNLM"/>
    </source>
</evidence>
<protein>
    <recommendedName>
        <fullName evidence="7">Transposase</fullName>
    </recommendedName>
</protein>
<dbReference type="GO" id="GO:0003677">
    <property type="term" value="F:DNA binding"/>
    <property type="evidence" value="ECO:0007669"/>
    <property type="project" value="InterPro"/>
</dbReference>
<dbReference type="PANTHER" id="PTHR33215:SF13">
    <property type="entry name" value="PROTEIN DISTAL ANTENNA"/>
    <property type="match status" value="1"/>
</dbReference>
<dbReference type="InterPro" id="IPR051839">
    <property type="entry name" value="RD_transcriptional_regulator"/>
</dbReference>
<dbReference type="EMBL" id="FLUP01000001">
    <property type="protein sequence ID" value="SBW02982.1"/>
    <property type="molecule type" value="Genomic_DNA"/>
</dbReference>
<evidence type="ECO:0000313" key="2">
    <source>
        <dbReference type="EMBL" id="SBV96559.1"/>
    </source>
</evidence>
<evidence type="ECO:0000313" key="3">
    <source>
        <dbReference type="EMBL" id="SBW00529.1"/>
    </source>
</evidence>
<accession>A0A212JAV2</accession>